<reference evidence="1" key="1">
    <citation type="journal article" date="2023" name="G3 (Bethesda)">
        <title>A reference genome for the long-term kleptoplast-retaining sea slug Elysia crispata morphotype clarki.</title>
        <authorList>
            <person name="Eastman K.E."/>
            <person name="Pendleton A.L."/>
            <person name="Shaikh M.A."/>
            <person name="Suttiyut T."/>
            <person name="Ogas R."/>
            <person name="Tomko P."/>
            <person name="Gavelis G."/>
            <person name="Widhalm J.R."/>
            <person name="Wisecaver J.H."/>
        </authorList>
    </citation>
    <scope>NUCLEOTIDE SEQUENCE</scope>
    <source>
        <strain evidence="1">ECLA1</strain>
    </source>
</reference>
<proteinExistence type="predicted"/>
<sequence>MTISSFWSSLELWASFTRHECVTISFSSRPAVQDMGQMRDGLNSSKRALSDLMVAVFLVVLVSTEHAFSTEQRAESTGLADLNAPGYTSSD</sequence>
<accession>A0AAE1D1Y7</accession>
<protein>
    <submittedName>
        <fullName evidence="1">Uncharacterized protein</fullName>
    </submittedName>
</protein>
<evidence type="ECO:0000313" key="1">
    <source>
        <dbReference type="EMBL" id="KAK3752298.1"/>
    </source>
</evidence>
<organism evidence="1 2">
    <name type="scientific">Elysia crispata</name>
    <name type="common">lettuce slug</name>
    <dbReference type="NCBI Taxonomy" id="231223"/>
    <lineage>
        <taxon>Eukaryota</taxon>
        <taxon>Metazoa</taxon>
        <taxon>Spiralia</taxon>
        <taxon>Lophotrochozoa</taxon>
        <taxon>Mollusca</taxon>
        <taxon>Gastropoda</taxon>
        <taxon>Heterobranchia</taxon>
        <taxon>Euthyneura</taxon>
        <taxon>Panpulmonata</taxon>
        <taxon>Sacoglossa</taxon>
        <taxon>Placobranchoidea</taxon>
        <taxon>Plakobranchidae</taxon>
        <taxon>Elysia</taxon>
    </lineage>
</organism>
<dbReference type="Proteomes" id="UP001283361">
    <property type="component" value="Unassembled WGS sequence"/>
</dbReference>
<dbReference type="AlphaFoldDB" id="A0AAE1D1Y7"/>
<dbReference type="EMBL" id="JAWDGP010005772">
    <property type="protein sequence ID" value="KAK3752298.1"/>
    <property type="molecule type" value="Genomic_DNA"/>
</dbReference>
<comment type="caution">
    <text evidence="1">The sequence shown here is derived from an EMBL/GenBank/DDBJ whole genome shotgun (WGS) entry which is preliminary data.</text>
</comment>
<keyword evidence="2" id="KW-1185">Reference proteome</keyword>
<gene>
    <name evidence="1" type="ORF">RRG08_011258</name>
</gene>
<evidence type="ECO:0000313" key="2">
    <source>
        <dbReference type="Proteomes" id="UP001283361"/>
    </source>
</evidence>
<name>A0AAE1D1Y7_9GAST</name>